<dbReference type="RefSeq" id="WP_151622505.1">
    <property type="nucleotide sequence ID" value="NZ_CP043028.1"/>
</dbReference>
<dbReference type="InterPro" id="IPR046358">
    <property type="entry name" value="Flagellin_C"/>
</dbReference>
<evidence type="ECO:0000259" key="7">
    <source>
        <dbReference type="Pfam" id="PF00700"/>
    </source>
</evidence>
<dbReference type="Gene3D" id="6.10.10.10">
    <property type="entry name" value="Flagellar export chaperone, C-terminal domain"/>
    <property type="match status" value="1"/>
</dbReference>
<dbReference type="AlphaFoldDB" id="A0A5P6VNR8"/>
<dbReference type="Proteomes" id="UP000327030">
    <property type="component" value="Chromosome 1"/>
</dbReference>
<evidence type="ECO:0000313" key="9">
    <source>
        <dbReference type="Proteomes" id="UP000327030"/>
    </source>
</evidence>
<dbReference type="Pfam" id="PF00700">
    <property type="entry name" value="Flagellin_C"/>
    <property type="match status" value="1"/>
</dbReference>
<accession>A0A5P6VNR8</accession>
<dbReference type="InterPro" id="IPR001492">
    <property type="entry name" value="Flagellin"/>
</dbReference>
<keyword evidence="8" id="KW-0969">Cilium</keyword>
<evidence type="ECO:0000256" key="5">
    <source>
        <dbReference type="SAM" id="MobiDB-lite"/>
    </source>
</evidence>
<keyword evidence="3 4" id="KW-0975">Bacterial flagellum</keyword>
<evidence type="ECO:0000256" key="3">
    <source>
        <dbReference type="ARBA" id="ARBA00023143"/>
    </source>
</evidence>
<keyword evidence="4" id="KW-0964">Secreted</keyword>
<comment type="subcellular location">
    <subcellularLocation>
        <location evidence="4">Secreted</location>
    </subcellularLocation>
    <subcellularLocation>
        <location evidence="4">Bacterial flagellum</location>
    </subcellularLocation>
</comment>
<evidence type="ECO:0000256" key="1">
    <source>
        <dbReference type="ARBA" id="ARBA00005709"/>
    </source>
</evidence>
<comment type="function">
    <text evidence="4">Flagellin is the subunit protein which polymerizes to form the filaments of bacterial flagella.</text>
</comment>
<dbReference type="KEGG" id="pxv:FXF36_03535"/>
<evidence type="ECO:0000313" key="8">
    <source>
        <dbReference type="EMBL" id="QFJ54008.1"/>
    </source>
</evidence>
<dbReference type="EMBL" id="CP043028">
    <property type="protein sequence ID" value="QFJ54008.1"/>
    <property type="molecule type" value="Genomic_DNA"/>
</dbReference>
<keyword evidence="8" id="KW-0282">Flagellum</keyword>
<organism evidence="8 9">
    <name type="scientific">Pseudobutyrivibrio xylanivorans</name>
    <dbReference type="NCBI Taxonomy" id="185007"/>
    <lineage>
        <taxon>Bacteria</taxon>
        <taxon>Bacillati</taxon>
        <taxon>Bacillota</taxon>
        <taxon>Clostridia</taxon>
        <taxon>Lachnospirales</taxon>
        <taxon>Lachnospiraceae</taxon>
        <taxon>Pseudobutyrivibrio</taxon>
    </lineage>
</organism>
<comment type="similarity">
    <text evidence="1 4">Belongs to the bacterial flagellin family.</text>
</comment>
<evidence type="ECO:0000259" key="6">
    <source>
        <dbReference type="Pfam" id="PF00669"/>
    </source>
</evidence>
<dbReference type="GO" id="GO:0009288">
    <property type="term" value="C:bacterial-type flagellum"/>
    <property type="evidence" value="ECO:0007669"/>
    <property type="project" value="UniProtKB-SubCell"/>
</dbReference>
<feature type="region of interest" description="Disordered" evidence="5">
    <location>
        <begin position="1"/>
        <end position="31"/>
    </location>
</feature>
<dbReference type="PANTHER" id="PTHR42792">
    <property type="entry name" value="FLAGELLIN"/>
    <property type="match status" value="1"/>
</dbReference>
<evidence type="ECO:0000256" key="4">
    <source>
        <dbReference type="RuleBase" id="RU362073"/>
    </source>
</evidence>
<feature type="domain" description="Flagellin C-terminal" evidence="7">
    <location>
        <begin position="439"/>
        <end position="524"/>
    </location>
</feature>
<dbReference type="GO" id="GO:0005198">
    <property type="term" value="F:structural molecule activity"/>
    <property type="evidence" value="ECO:0007669"/>
    <property type="project" value="UniProtKB-UniRule"/>
</dbReference>
<dbReference type="PRINTS" id="PR00207">
    <property type="entry name" value="FLAGELLIN"/>
</dbReference>
<reference evidence="9" key="1">
    <citation type="submission" date="2019-08" db="EMBL/GenBank/DDBJ databases">
        <title>Complete Genome Sequence of the Polysaccharide-Degrading Rumen Bacterium Pseudobutyrivibrio xylanivorans MA3014.</title>
        <authorList>
            <person name="Palevich N."/>
            <person name="Maclean P.H."/>
            <person name="Kelly W.J."/>
            <person name="Leahy S.C."/>
            <person name="Rakonjac J."/>
            <person name="Attwood G.T."/>
        </authorList>
    </citation>
    <scope>NUCLEOTIDE SEQUENCE [LARGE SCALE GENOMIC DNA]</scope>
    <source>
        <strain evidence="9">MA3014</strain>
    </source>
</reference>
<dbReference type="InterPro" id="IPR042187">
    <property type="entry name" value="Flagellin_C_sub2"/>
</dbReference>
<feature type="domain" description="Flagellin N-terminal" evidence="6">
    <location>
        <begin position="3"/>
        <end position="138"/>
    </location>
</feature>
<dbReference type="Gene3D" id="1.20.1330.10">
    <property type="entry name" value="f41 fragment of flagellin, N-terminal domain"/>
    <property type="match status" value="2"/>
</dbReference>
<proteinExistence type="inferred from homology"/>
<dbReference type="OrthoDB" id="9796789at2"/>
<dbReference type="Gene3D" id="3.30.70.2120">
    <property type="match status" value="1"/>
</dbReference>
<dbReference type="SUPFAM" id="SSF64518">
    <property type="entry name" value="Phase 1 flagellin"/>
    <property type="match status" value="1"/>
</dbReference>
<dbReference type="GO" id="GO:0005576">
    <property type="term" value="C:extracellular region"/>
    <property type="evidence" value="ECO:0007669"/>
    <property type="project" value="UniProtKB-SubCell"/>
</dbReference>
<keyword evidence="8" id="KW-0966">Cell projection</keyword>
<sequence>MVVQHNMQAANASRTLNITTDSQSKSTEKLSSGFRINRAADDAAGLSISEKMRKQIRGLTQASTNASDGVSSVQTAEGALTEVHDMLQRMNELAVQAANGTNSESDRDDIQNEISQLTQEIDRIASTTKFNETYLLKGDIGLKKMYVNAHDAGLDGTLVQNTTRATFTMESLEAGEKYTIGGTIYTIGARTMKEAAEALHLDDTFKETTKATLGETNWNLTAGDTISIDGKTYTIVNTASSDVANAKVTNGYLNNLIVGGSTLKYNGNEVTLFAELDTVSGVDKSNATLVTATAAYRMVAIELKAASSVGATDGSADVDKWANQSDITAAETAKKSTVGMHATAANGNAWESSGNYFWKTTTTTQVIGANTQTTTTIAFSLSKGYVNVQNALTLNLHVGADAAMTNKLNVKLEAMNAKSIGINGLNVSDATGKAATYAIDAIADAIQRVSAQRAELGAVQNRLEHSIKNLDNVVENTEAAESRIRDTDMADTMVEYSKNNILQQAGQSMLAQANQATQGVMNLLQ</sequence>
<feature type="compositionally biased region" description="Polar residues" evidence="5">
    <location>
        <begin position="1"/>
        <end position="25"/>
    </location>
</feature>
<dbReference type="Pfam" id="PF00669">
    <property type="entry name" value="Flagellin_N"/>
    <property type="match status" value="1"/>
</dbReference>
<dbReference type="PANTHER" id="PTHR42792:SF2">
    <property type="entry name" value="FLAGELLIN"/>
    <property type="match status" value="1"/>
</dbReference>
<evidence type="ECO:0000256" key="2">
    <source>
        <dbReference type="ARBA" id="ARBA00020110"/>
    </source>
</evidence>
<name>A0A5P6VNR8_PSEXY</name>
<protein>
    <recommendedName>
        <fullName evidence="2 4">Flagellin</fullName>
    </recommendedName>
</protein>
<dbReference type="InterPro" id="IPR001029">
    <property type="entry name" value="Flagellin_N"/>
</dbReference>
<gene>
    <name evidence="8" type="ORF">FXF36_03535</name>
</gene>